<reference evidence="2" key="2">
    <citation type="submission" date="2025-09" db="UniProtKB">
        <authorList>
            <consortium name="Ensembl"/>
        </authorList>
    </citation>
    <scope>IDENTIFICATION</scope>
</reference>
<dbReference type="InterPro" id="IPR032013">
    <property type="entry name" value="DUF4795"/>
</dbReference>
<organism evidence="2 3">
    <name type="scientific">Sphenodon punctatus</name>
    <name type="common">Tuatara</name>
    <name type="synonym">Hatteria punctata</name>
    <dbReference type="NCBI Taxonomy" id="8508"/>
    <lineage>
        <taxon>Eukaryota</taxon>
        <taxon>Metazoa</taxon>
        <taxon>Chordata</taxon>
        <taxon>Craniata</taxon>
        <taxon>Vertebrata</taxon>
        <taxon>Euteleostomi</taxon>
        <taxon>Lepidosauria</taxon>
        <taxon>Sphenodontia</taxon>
        <taxon>Sphenodontidae</taxon>
        <taxon>Sphenodon</taxon>
    </lineage>
</organism>
<sequence>MEQSVTETALSLQEQLDKLRSVIENMMTSSSTLLSMSMPSVPEPEEAQAERTCPACSLDLSEKVSQLFKRYEQLQDLVNSFTARHTEGKPVKKAHQHGQEGIRTSVEMAKCVVIGNCQSCSNRSSPTTAHYRAVTVEDEATHRPLPRQTLSWLLPQQKADKAALASKVSFTQFDATTEQLNKLIQELLNKMSGQEQDWHKVLDKLLTEMDSKLDRLELDPFRQQLEDRWKSIRKQLKERSPHYQSDDAAGIRRRLLGHFHCISFDRPLEMVVPGPHIATVPTVPGLPTHRSIRPYTVYELEQIRQHSRNLKLGPSYYPRLEGLEKSTGIGKLRRIHSKMLLDIEKVQVHYGGSATVSSQTIRELLHAQCLGPGQYGKRGLPIEERQVP</sequence>
<dbReference type="GeneTree" id="ENSGT00940000161294"/>
<keyword evidence="3" id="KW-1185">Reference proteome</keyword>
<evidence type="ECO:0000259" key="1">
    <source>
        <dbReference type="Pfam" id="PF16043"/>
    </source>
</evidence>
<accession>A0A8D0L620</accession>
<protein>
    <recommendedName>
        <fullName evidence="1">DUF4795 domain-containing protein</fullName>
    </recommendedName>
</protein>
<dbReference type="Ensembl" id="ENSSPUT00000010886.1">
    <property type="protein sequence ID" value="ENSSPUP00000010215.1"/>
    <property type="gene ID" value="ENSSPUG00000007882.1"/>
</dbReference>
<name>A0A8D0L620_SPHPU</name>
<reference evidence="2" key="1">
    <citation type="submission" date="2025-08" db="UniProtKB">
        <authorList>
            <consortium name="Ensembl"/>
        </authorList>
    </citation>
    <scope>IDENTIFICATION</scope>
</reference>
<dbReference type="Proteomes" id="UP000694392">
    <property type="component" value="Unplaced"/>
</dbReference>
<dbReference type="PANTHER" id="PTHR46766:SF1">
    <property type="entry name" value="GLUTAMINE-RICH PROTEIN 2"/>
    <property type="match status" value="1"/>
</dbReference>
<evidence type="ECO:0000313" key="3">
    <source>
        <dbReference type="Proteomes" id="UP000694392"/>
    </source>
</evidence>
<feature type="domain" description="DUF4795" evidence="1">
    <location>
        <begin position="157"/>
        <end position="295"/>
    </location>
</feature>
<dbReference type="Pfam" id="PF16043">
    <property type="entry name" value="DUF4795"/>
    <property type="match status" value="1"/>
</dbReference>
<proteinExistence type="predicted"/>
<dbReference type="AlphaFoldDB" id="A0A8D0L620"/>
<dbReference type="OMA" id="NREHLQM"/>
<dbReference type="PANTHER" id="PTHR46766">
    <property type="entry name" value="GLUTAMINE-RICH PROTEIN 2"/>
    <property type="match status" value="1"/>
</dbReference>
<evidence type="ECO:0000313" key="2">
    <source>
        <dbReference type="Ensembl" id="ENSSPUP00000010215.1"/>
    </source>
</evidence>